<dbReference type="InterPro" id="IPR018060">
    <property type="entry name" value="HTH_AraC"/>
</dbReference>
<reference evidence="5" key="1">
    <citation type="submission" date="2024-04" db="EMBL/GenBank/DDBJ databases">
        <title>Mariniflexile litorale, isolated from the shallow sediments of the Sea of Japan.</title>
        <authorList>
            <person name="Romanenko L."/>
            <person name="Isaeva M."/>
        </authorList>
    </citation>
    <scope>NUCLEOTIDE SEQUENCE [LARGE SCALE GENOMIC DNA]</scope>
    <source>
        <strain evidence="5">KMM 9835</strain>
    </source>
</reference>
<feature type="domain" description="HTH araC/xylS-type" evidence="4">
    <location>
        <begin position="191"/>
        <end position="289"/>
    </location>
</feature>
<protein>
    <submittedName>
        <fullName evidence="5">AraC family transcriptional regulator</fullName>
    </submittedName>
</protein>
<gene>
    <name evidence="5" type="ORF">QLS71_001505</name>
</gene>
<keyword evidence="2" id="KW-0238">DNA-binding</keyword>
<dbReference type="Gene3D" id="1.10.10.60">
    <property type="entry name" value="Homeodomain-like"/>
    <property type="match status" value="2"/>
</dbReference>
<dbReference type="GO" id="GO:0043565">
    <property type="term" value="F:sequence-specific DNA binding"/>
    <property type="evidence" value="ECO:0007669"/>
    <property type="project" value="InterPro"/>
</dbReference>
<dbReference type="PANTHER" id="PTHR43280">
    <property type="entry name" value="ARAC-FAMILY TRANSCRIPTIONAL REGULATOR"/>
    <property type="match status" value="1"/>
</dbReference>
<dbReference type="InterPro" id="IPR018062">
    <property type="entry name" value="HTH_AraC-typ_CS"/>
</dbReference>
<dbReference type="SMART" id="SM00342">
    <property type="entry name" value="HTH_ARAC"/>
    <property type="match status" value="1"/>
</dbReference>
<keyword evidence="6" id="KW-1185">Reference proteome</keyword>
<dbReference type="InterPro" id="IPR037923">
    <property type="entry name" value="HTH-like"/>
</dbReference>
<dbReference type="Gene3D" id="2.60.120.280">
    <property type="entry name" value="Regulatory protein AraC"/>
    <property type="match status" value="1"/>
</dbReference>
<dbReference type="Proteomes" id="UP001224325">
    <property type="component" value="Chromosome"/>
</dbReference>
<dbReference type="PROSITE" id="PS00041">
    <property type="entry name" value="HTH_ARAC_FAMILY_1"/>
    <property type="match status" value="1"/>
</dbReference>
<evidence type="ECO:0000313" key="6">
    <source>
        <dbReference type="Proteomes" id="UP001224325"/>
    </source>
</evidence>
<dbReference type="SUPFAM" id="SSF51215">
    <property type="entry name" value="Regulatory protein AraC"/>
    <property type="match status" value="1"/>
</dbReference>
<dbReference type="Pfam" id="PF02311">
    <property type="entry name" value="AraC_binding"/>
    <property type="match status" value="1"/>
</dbReference>
<evidence type="ECO:0000256" key="2">
    <source>
        <dbReference type="ARBA" id="ARBA00023125"/>
    </source>
</evidence>
<evidence type="ECO:0000256" key="3">
    <source>
        <dbReference type="ARBA" id="ARBA00023163"/>
    </source>
</evidence>
<evidence type="ECO:0000313" key="5">
    <source>
        <dbReference type="EMBL" id="XBL14705.1"/>
    </source>
</evidence>
<dbReference type="EMBL" id="CP155618">
    <property type="protein sequence ID" value="XBL14705.1"/>
    <property type="molecule type" value="Genomic_DNA"/>
</dbReference>
<proteinExistence type="predicted"/>
<dbReference type="SUPFAM" id="SSF46689">
    <property type="entry name" value="Homeodomain-like"/>
    <property type="match status" value="2"/>
</dbReference>
<dbReference type="PRINTS" id="PR00032">
    <property type="entry name" value="HTHARAC"/>
</dbReference>
<dbReference type="KEGG" id="mlil:QLS71_001505"/>
<dbReference type="PROSITE" id="PS01124">
    <property type="entry name" value="HTH_ARAC_FAMILY_2"/>
    <property type="match status" value="1"/>
</dbReference>
<accession>A0AAU7EH97</accession>
<sequence length="293" mass="34532">MDNSTFKDGFIGQKMIVLPSEAKTRVKNNLITSHFFISDLGYFPKASYHFIKRKKNHDDYIFIYCVEGRGKVKINDLNTTISPNEYIIIPKHTAHSYKSHKEDPWSIYWMHFDGIIANALYERHKLSYNKIIPFNNDRIKLFNQIFEIFNSNYIDTQLEYANILSLTFLSSFIYNAIETSINIHKNDNLVGSIIDFLNYNIDKSYKSEDIAEEFNLSTSYIHTIFKKRTGYSLIHFFNLKKIQKACEYLNYTDLNIKEISIKLGINDALYFSRLFKKYMGVSPKTYKESHNQL</sequence>
<dbReference type="Pfam" id="PF12833">
    <property type="entry name" value="HTH_18"/>
    <property type="match status" value="1"/>
</dbReference>
<keyword evidence="1" id="KW-0805">Transcription regulation</keyword>
<dbReference type="PANTHER" id="PTHR43280:SF30">
    <property type="entry name" value="MMSAB OPERON REGULATORY PROTEIN"/>
    <property type="match status" value="1"/>
</dbReference>
<dbReference type="RefSeq" id="WP_308991299.1">
    <property type="nucleotide sequence ID" value="NZ_CP155618.1"/>
</dbReference>
<dbReference type="InterPro" id="IPR003313">
    <property type="entry name" value="AraC-bd"/>
</dbReference>
<evidence type="ECO:0000256" key="1">
    <source>
        <dbReference type="ARBA" id="ARBA00023015"/>
    </source>
</evidence>
<evidence type="ECO:0000259" key="4">
    <source>
        <dbReference type="PROSITE" id="PS01124"/>
    </source>
</evidence>
<dbReference type="InterPro" id="IPR020449">
    <property type="entry name" value="Tscrpt_reg_AraC-type_HTH"/>
</dbReference>
<keyword evidence="3" id="KW-0804">Transcription</keyword>
<dbReference type="CDD" id="cd06986">
    <property type="entry name" value="cupin_MmsR-like_N"/>
    <property type="match status" value="1"/>
</dbReference>
<name>A0AAU7EH97_9FLAO</name>
<organism evidence="5 6">
    <name type="scientific">Mariniflexile litorale</name>
    <dbReference type="NCBI Taxonomy" id="3045158"/>
    <lineage>
        <taxon>Bacteria</taxon>
        <taxon>Pseudomonadati</taxon>
        <taxon>Bacteroidota</taxon>
        <taxon>Flavobacteriia</taxon>
        <taxon>Flavobacteriales</taxon>
        <taxon>Flavobacteriaceae</taxon>
        <taxon>Mariniflexile</taxon>
    </lineage>
</organism>
<dbReference type="AlphaFoldDB" id="A0AAU7EH97"/>
<dbReference type="GO" id="GO:0003700">
    <property type="term" value="F:DNA-binding transcription factor activity"/>
    <property type="evidence" value="ECO:0007669"/>
    <property type="project" value="InterPro"/>
</dbReference>
<dbReference type="InterPro" id="IPR009057">
    <property type="entry name" value="Homeodomain-like_sf"/>
</dbReference>